<dbReference type="OrthoDB" id="407442at2759"/>
<evidence type="ECO:0000313" key="5">
    <source>
        <dbReference type="Proteomes" id="UP000267821"/>
    </source>
</evidence>
<dbReference type="AlphaFoldDB" id="A0A3N4MH12"/>
<dbReference type="EMBL" id="ML121530">
    <property type="protein sequence ID" value="RPB28045.1"/>
    <property type="molecule type" value="Genomic_DNA"/>
</dbReference>
<dbReference type="SMART" id="SM00360">
    <property type="entry name" value="RRM"/>
    <property type="match status" value="1"/>
</dbReference>
<feature type="compositionally biased region" description="Low complexity" evidence="2">
    <location>
        <begin position="41"/>
        <end position="62"/>
    </location>
</feature>
<reference evidence="4 5" key="1">
    <citation type="journal article" date="2018" name="Nat. Ecol. Evol.">
        <title>Pezizomycetes genomes reveal the molecular basis of ectomycorrhizal truffle lifestyle.</title>
        <authorList>
            <person name="Murat C."/>
            <person name="Payen T."/>
            <person name="Noel B."/>
            <person name="Kuo A."/>
            <person name="Morin E."/>
            <person name="Chen J."/>
            <person name="Kohler A."/>
            <person name="Krizsan K."/>
            <person name="Balestrini R."/>
            <person name="Da Silva C."/>
            <person name="Montanini B."/>
            <person name="Hainaut M."/>
            <person name="Levati E."/>
            <person name="Barry K.W."/>
            <person name="Belfiori B."/>
            <person name="Cichocki N."/>
            <person name="Clum A."/>
            <person name="Dockter R.B."/>
            <person name="Fauchery L."/>
            <person name="Guy J."/>
            <person name="Iotti M."/>
            <person name="Le Tacon F."/>
            <person name="Lindquist E.A."/>
            <person name="Lipzen A."/>
            <person name="Malagnac F."/>
            <person name="Mello A."/>
            <person name="Molinier V."/>
            <person name="Miyauchi S."/>
            <person name="Poulain J."/>
            <person name="Riccioni C."/>
            <person name="Rubini A."/>
            <person name="Sitrit Y."/>
            <person name="Splivallo R."/>
            <person name="Traeger S."/>
            <person name="Wang M."/>
            <person name="Zifcakova L."/>
            <person name="Wipf D."/>
            <person name="Zambonelli A."/>
            <person name="Paolocci F."/>
            <person name="Nowrousian M."/>
            <person name="Ottonello S."/>
            <person name="Baldrian P."/>
            <person name="Spatafora J.W."/>
            <person name="Henrissat B."/>
            <person name="Nagy L.G."/>
            <person name="Aury J.M."/>
            <person name="Wincker P."/>
            <person name="Grigoriev I.V."/>
            <person name="Bonfante P."/>
            <person name="Martin F.M."/>
        </authorList>
    </citation>
    <scope>NUCLEOTIDE SEQUENCE [LARGE SCALE GENOMIC DNA]</scope>
    <source>
        <strain evidence="4 5">ATCC MYA-4762</strain>
    </source>
</reference>
<organism evidence="4 5">
    <name type="scientific">Terfezia boudieri ATCC MYA-4762</name>
    <dbReference type="NCBI Taxonomy" id="1051890"/>
    <lineage>
        <taxon>Eukaryota</taxon>
        <taxon>Fungi</taxon>
        <taxon>Dikarya</taxon>
        <taxon>Ascomycota</taxon>
        <taxon>Pezizomycotina</taxon>
        <taxon>Pezizomycetes</taxon>
        <taxon>Pezizales</taxon>
        <taxon>Pezizaceae</taxon>
        <taxon>Terfezia</taxon>
    </lineage>
</organism>
<keyword evidence="1" id="KW-0694">RNA-binding</keyword>
<feature type="region of interest" description="Disordered" evidence="2">
    <location>
        <begin position="40"/>
        <end position="62"/>
    </location>
</feature>
<gene>
    <name evidence="4" type="ORF">L211DRAFT_819062</name>
</gene>
<dbReference type="PANTHER" id="PTHR48037">
    <property type="entry name" value="ATPASE E1"/>
    <property type="match status" value="1"/>
</dbReference>
<evidence type="ECO:0000313" key="4">
    <source>
        <dbReference type="EMBL" id="RPB28045.1"/>
    </source>
</evidence>
<dbReference type="STRING" id="1051890.A0A3N4MH12"/>
<dbReference type="GO" id="GO:0003723">
    <property type="term" value="F:RNA binding"/>
    <property type="evidence" value="ECO:0007669"/>
    <property type="project" value="UniProtKB-UniRule"/>
</dbReference>
<feature type="region of interest" description="Disordered" evidence="2">
    <location>
        <begin position="128"/>
        <end position="162"/>
    </location>
</feature>
<feature type="domain" description="RRM" evidence="3">
    <location>
        <begin position="9"/>
        <end position="102"/>
    </location>
</feature>
<dbReference type="Pfam" id="PF00076">
    <property type="entry name" value="RRM_1"/>
    <property type="match status" value="1"/>
</dbReference>
<evidence type="ECO:0000259" key="3">
    <source>
        <dbReference type="PROSITE" id="PS50102"/>
    </source>
</evidence>
<name>A0A3N4MH12_9PEZI</name>
<proteinExistence type="predicted"/>
<dbReference type="InterPro" id="IPR012677">
    <property type="entry name" value="Nucleotide-bd_a/b_plait_sf"/>
</dbReference>
<dbReference type="PANTHER" id="PTHR48037:SF1">
    <property type="entry name" value="RRM DOMAIN-CONTAINING PROTEIN"/>
    <property type="match status" value="1"/>
</dbReference>
<evidence type="ECO:0000256" key="2">
    <source>
        <dbReference type="SAM" id="MobiDB-lite"/>
    </source>
</evidence>
<dbReference type="InterPro" id="IPR000504">
    <property type="entry name" value="RRM_dom"/>
</dbReference>
<feature type="compositionally biased region" description="Basic and acidic residues" evidence="2">
    <location>
        <begin position="151"/>
        <end position="162"/>
    </location>
</feature>
<dbReference type="PROSITE" id="PS50102">
    <property type="entry name" value="RRM"/>
    <property type="match status" value="1"/>
</dbReference>
<dbReference type="InterPro" id="IPR035979">
    <property type="entry name" value="RBD_domain_sf"/>
</dbReference>
<dbReference type="InParanoid" id="A0A3N4MH12"/>
<accession>A0A3N4MH12</accession>
<keyword evidence="5" id="KW-1185">Reference proteome</keyword>
<dbReference type="SUPFAM" id="SSF54928">
    <property type="entry name" value="RNA-binding domain, RBD"/>
    <property type="match status" value="1"/>
</dbReference>
<dbReference type="Gene3D" id="3.30.70.330">
    <property type="match status" value="1"/>
</dbReference>
<sequence>MSDAARLKCTIHVGGLDPTITLPALTQAFLPFGEITSIQLPTTTTTPPSDTHSTAPSDPTTSTHRGFALIEYTTPLDALSAIDNMDQSVLLSRVLKVSAAKPSKEKGEGLGSKVAVWEQEGWLAKYEVSEEDKDAARRAQEEEEVNRRKKREDMMVGPERPE</sequence>
<protein>
    <recommendedName>
        <fullName evidence="3">RRM domain-containing protein</fullName>
    </recommendedName>
</protein>
<dbReference type="Proteomes" id="UP000267821">
    <property type="component" value="Unassembled WGS sequence"/>
</dbReference>
<evidence type="ECO:0000256" key="1">
    <source>
        <dbReference type="PROSITE-ProRule" id="PRU00176"/>
    </source>
</evidence>